<reference evidence="1" key="2">
    <citation type="journal article" date="2014" name="ISME J.">
        <title>Microbial stratification in low pH oxic and suboxic macroscopic growths along an acid mine drainage.</title>
        <authorList>
            <person name="Mendez-Garcia C."/>
            <person name="Mesa V."/>
            <person name="Sprenger R.R."/>
            <person name="Richter M."/>
            <person name="Diez M.S."/>
            <person name="Solano J."/>
            <person name="Bargiela R."/>
            <person name="Golyshina O.V."/>
            <person name="Manteca A."/>
            <person name="Ramos J.L."/>
            <person name="Gallego J.R."/>
            <person name="Llorente I."/>
            <person name="Martins Dos Santos V.A."/>
            <person name="Jensen O.N."/>
            <person name="Pelaez A.I."/>
            <person name="Sanchez J."/>
            <person name="Ferrer M."/>
        </authorList>
    </citation>
    <scope>NUCLEOTIDE SEQUENCE</scope>
</reference>
<accession>T1A5E5</accession>
<proteinExistence type="predicted"/>
<dbReference type="PANTHER" id="PTHR35802:SF1">
    <property type="entry name" value="PROTEASE SYNTHASE AND SPORULATION PROTEIN PAI 2"/>
    <property type="match status" value="1"/>
</dbReference>
<sequence>MAASCAGGTLRSRVGRLSRLGQGRLVLANGKAPKLRSACGVGAGVRGAWCGDPCLWATERELGVYLPQQFVETRPDVLHELIRTHPLGTLVVLTGAELCANHIPFVLHTGGGGGRLHGHMSRENPLWRYFGGVIEALVIFHGPQAYISPAW</sequence>
<comment type="caution">
    <text evidence="1">The sequence shown here is derived from an EMBL/GenBank/DDBJ whole genome shotgun (WGS) entry which is preliminary data.</text>
</comment>
<dbReference type="SUPFAM" id="SSF50475">
    <property type="entry name" value="FMN-binding split barrel"/>
    <property type="match status" value="1"/>
</dbReference>
<dbReference type="PANTHER" id="PTHR35802">
    <property type="entry name" value="PROTEASE SYNTHASE AND SPORULATION PROTEIN PAI 2"/>
    <property type="match status" value="1"/>
</dbReference>
<organism evidence="1">
    <name type="scientific">mine drainage metagenome</name>
    <dbReference type="NCBI Taxonomy" id="410659"/>
    <lineage>
        <taxon>unclassified sequences</taxon>
        <taxon>metagenomes</taxon>
        <taxon>ecological metagenomes</taxon>
    </lineage>
</organism>
<dbReference type="AlphaFoldDB" id="T1A5E5"/>
<protein>
    <submittedName>
        <fullName evidence="1">Negative transcriptional regulator</fullName>
    </submittedName>
</protein>
<dbReference type="InterPro" id="IPR012349">
    <property type="entry name" value="Split_barrel_FMN-bd"/>
</dbReference>
<reference evidence="1" key="1">
    <citation type="submission" date="2013-08" db="EMBL/GenBank/DDBJ databases">
        <authorList>
            <person name="Mendez C."/>
            <person name="Richter M."/>
            <person name="Ferrer M."/>
            <person name="Sanchez J."/>
        </authorList>
    </citation>
    <scope>NUCLEOTIDE SEQUENCE</scope>
</reference>
<dbReference type="InterPro" id="IPR007396">
    <property type="entry name" value="TR_PAI2-type"/>
</dbReference>
<evidence type="ECO:0000313" key="1">
    <source>
        <dbReference type="EMBL" id="EQD52133.1"/>
    </source>
</evidence>
<name>T1A5E5_9ZZZZ</name>
<dbReference type="Gene3D" id="2.30.110.10">
    <property type="entry name" value="Electron Transport, Fmn-binding Protein, Chain A"/>
    <property type="match status" value="1"/>
</dbReference>
<feature type="non-terminal residue" evidence="1">
    <location>
        <position position="151"/>
    </location>
</feature>
<gene>
    <name evidence="1" type="ORF">B2A_06681</name>
</gene>
<dbReference type="EMBL" id="AUZZ01004741">
    <property type="protein sequence ID" value="EQD52133.1"/>
    <property type="molecule type" value="Genomic_DNA"/>
</dbReference>
<dbReference type="Pfam" id="PF04299">
    <property type="entry name" value="FMN_bind_2"/>
    <property type="match status" value="1"/>
</dbReference>